<accession>A0ABV2CQK1</accession>
<dbReference type="Proteomes" id="UP001548590">
    <property type="component" value="Unassembled WGS sequence"/>
</dbReference>
<dbReference type="EMBL" id="JBEWLZ010000004">
    <property type="protein sequence ID" value="MET1490194.1"/>
    <property type="molecule type" value="Genomic_DNA"/>
</dbReference>
<organism evidence="1 2">
    <name type="scientific">Uliginosibacterium paludis</name>
    <dbReference type="NCBI Taxonomy" id="1615952"/>
    <lineage>
        <taxon>Bacteria</taxon>
        <taxon>Pseudomonadati</taxon>
        <taxon>Pseudomonadota</taxon>
        <taxon>Betaproteobacteria</taxon>
        <taxon>Rhodocyclales</taxon>
        <taxon>Zoogloeaceae</taxon>
        <taxon>Uliginosibacterium</taxon>
    </lineage>
</organism>
<evidence type="ECO:0000313" key="1">
    <source>
        <dbReference type="EMBL" id="MET1490194.1"/>
    </source>
</evidence>
<keyword evidence="2" id="KW-1185">Reference proteome</keyword>
<reference evidence="1 2" key="1">
    <citation type="submission" date="2024-07" db="EMBL/GenBank/DDBJ databases">
        <title>Uliginosibacterium paludis KCTC:42655.</title>
        <authorList>
            <person name="Kim M.K."/>
        </authorList>
    </citation>
    <scope>NUCLEOTIDE SEQUENCE [LARGE SCALE GENOMIC DNA]</scope>
    <source>
        <strain evidence="1 2">KCTC 42655</strain>
    </source>
</reference>
<gene>
    <name evidence="1" type="ORF">ABVT11_10185</name>
</gene>
<dbReference type="RefSeq" id="WP_345923757.1">
    <property type="nucleotide sequence ID" value="NZ_JBDIVF010000001.1"/>
</dbReference>
<proteinExistence type="predicted"/>
<sequence>MSADLDPCVSCGACCASLRVSFHRSQLQSEGGCVPDSLADEETASTCRMRGTDRSPPRCVALIGTVGERVSCGIYTQRPDPCREFAAHGLFGIANAECSRVRQRHGLPALQARDLLL</sequence>
<evidence type="ECO:0000313" key="2">
    <source>
        <dbReference type="Proteomes" id="UP001548590"/>
    </source>
</evidence>
<protein>
    <submittedName>
        <fullName evidence="1">YkgJ family cysteine cluster protein</fullName>
    </submittedName>
</protein>
<comment type="caution">
    <text evidence="1">The sequence shown here is derived from an EMBL/GenBank/DDBJ whole genome shotgun (WGS) entry which is preliminary data.</text>
</comment>
<name>A0ABV2CQK1_9RHOO</name>
<dbReference type="InterPro" id="IPR005358">
    <property type="entry name" value="Puta_zinc/iron-chelating_dom"/>
</dbReference>
<dbReference type="Pfam" id="PF03692">
    <property type="entry name" value="CxxCxxCC"/>
    <property type="match status" value="1"/>
</dbReference>